<dbReference type="Gene3D" id="3.40.50.10140">
    <property type="entry name" value="Toll/interleukin-1 receptor homology (TIR) domain"/>
    <property type="match status" value="1"/>
</dbReference>
<dbReference type="GO" id="GO:0006508">
    <property type="term" value="P:proteolysis"/>
    <property type="evidence" value="ECO:0007669"/>
    <property type="project" value="InterPro"/>
</dbReference>
<dbReference type="InterPro" id="IPR002398">
    <property type="entry name" value="Pept_C14"/>
</dbReference>
<dbReference type="InterPro" id="IPR000157">
    <property type="entry name" value="TIR_dom"/>
</dbReference>
<organism>
    <name type="scientific">Branchiostoma floridae</name>
    <name type="common">Florida lancelet</name>
    <name type="synonym">Amphioxus</name>
    <dbReference type="NCBI Taxonomy" id="7739"/>
    <lineage>
        <taxon>Eukaryota</taxon>
        <taxon>Metazoa</taxon>
        <taxon>Chordata</taxon>
        <taxon>Cephalochordata</taxon>
        <taxon>Leptocardii</taxon>
        <taxon>Amphioxiformes</taxon>
        <taxon>Branchiostomatidae</taxon>
        <taxon>Branchiostoma</taxon>
    </lineage>
</organism>
<proteinExistence type="predicted"/>
<dbReference type="GO" id="GO:0007165">
    <property type="term" value="P:signal transduction"/>
    <property type="evidence" value="ECO:0007669"/>
    <property type="project" value="InterPro"/>
</dbReference>
<dbReference type="InParanoid" id="C3YC42"/>
<evidence type="ECO:0000313" key="2">
    <source>
        <dbReference type="EMBL" id="EEN62074.1"/>
    </source>
</evidence>
<dbReference type="SUPFAM" id="SSF53756">
    <property type="entry name" value="UDP-Glycosyltransferase/glycogen phosphorylase"/>
    <property type="match status" value="1"/>
</dbReference>
<sequence length="594" mass="66787">MYRWLARAIRKQDPAIPVLSAVLEATEEHEEDAKRDGVELLLPRIESGDPRTTPTLDWMTFDHNVKYPHLPSKVRTIVGHIDGTSRAACRVKQDRCSEATVVLFIDDIPEDTEQYKGDEKAMGIGKKEDSILKDAEEADVVFSVGDRTFDHFENQFRAIPANKQPQHMMFLPRPSSIFEEANAEYKKTETKVVLCIGRVAGVEKLKGLDLAVEALSTVAGKIPVKLRVRGVDKDDLEATKVILEHCKSANLQITFLPYGTQKDICKDMLQSHLVLMPSRAEPFGLVGLEAIAAGVPVLVSDKSGLADLINKFAPSYYHCIVETAISDTTHLPFAVWATEKKGLRPDMTMVPVDLPYVGNVSHLMQKCWSQNPEDRPSFDECEEQLRDVNSKSSKEDILDAITYVKMHTTTTKAKGAGSTFEGSEEFPSPTSMPTAFKAPQARSEPLLTAEASYAFDAYICYCTEDRDFVMQMEEKLENPPFGTGKKGLRLWYAERDALPAMPIYDTVREGIARSRHVVLVLTPEALISRKCTFEMEYAATLPPEARRQKVITVMYKPTDLPSWLKSMTILDYAKEERVRKDWFWVKLAKAISNQ</sequence>
<dbReference type="SUPFAM" id="SSF52200">
    <property type="entry name" value="Toll/Interleukin receptor TIR domain"/>
    <property type="match status" value="1"/>
</dbReference>
<dbReference type="CDD" id="cd03801">
    <property type="entry name" value="GT4_PimA-like"/>
    <property type="match status" value="1"/>
</dbReference>
<accession>C3YC42</accession>
<name>C3YC42_BRAFL</name>
<feature type="domain" description="TIR" evidence="1">
    <location>
        <begin position="453"/>
        <end position="591"/>
    </location>
</feature>
<reference evidence="2" key="1">
    <citation type="journal article" date="2008" name="Nature">
        <title>The amphioxus genome and the evolution of the chordate karyotype.</title>
        <authorList>
            <consortium name="US DOE Joint Genome Institute (JGI-PGF)"/>
            <person name="Putnam N.H."/>
            <person name="Butts T."/>
            <person name="Ferrier D.E.K."/>
            <person name="Furlong R.F."/>
            <person name="Hellsten U."/>
            <person name="Kawashima T."/>
            <person name="Robinson-Rechavi M."/>
            <person name="Shoguchi E."/>
            <person name="Terry A."/>
            <person name="Yu J.-K."/>
            <person name="Benito-Gutierrez E.L."/>
            <person name="Dubchak I."/>
            <person name="Garcia-Fernandez J."/>
            <person name="Gibson-Brown J.J."/>
            <person name="Grigoriev I.V."/>
            <person name="Horton A.C."/>
            <person name="de Jong P.J."/>
            <person name="Jurka J."/>
            <person name="Kapitonov V.V."/>
            <person name="Kohara Y."/>
            <person name="Kuroki Y."/>
            <person name="Lindquist E."/>
            <person name="Lucas S."/>
            <person name="Osoegawa K."/>
            <person name="Pennacchio L.A."/>
            <person name="Salamov A.A."/>
            <person name="Satou Y."/>
            <person name="Sauka-Spengler T."/>
            <person name="Schmutz J."/>
            <person name="Shin-I T."/>
            <person name="Toyoda A."/>
            <person name="Bronner-Fraser M."/>
            <person name="Fujiyama A."/>
            <person name="Holland L.Z."/>
            <person name="Holland P.W.H."/>
            <person name="Satoh N."/>
            <person name="Rokhsar D.S."/>
        </authorList>
    </citation>
    <scope>NUCLEOTIDE SEQUENCE [LARGE SCALE GENOMIC DNA]</scope>
    <source>
        <strain evidence="2">S238N-H82</strain>
        <tissue evidence="2">Testes</tissue>
    </source>
</reference>
<dbReference type="Gene3D" id="1.10.510.10">
    <property type="entry name" value="Transferase(Phosphotransferase) domain 1"/>
    <property type="match status" value="1"/>
</dbReference>
<protein>
    <recommendedName>
        <fullName evidence="1">TIR domain-containing protein</fullName>
    </recommendedName>
</protein>
<dbReference type="EMBL" id="GG666500">
    <property type="protein sequence ID" value="EEN62074.1"/>
    <property type="molecule type" value="Genomic_DNA"/>
</dbReference>
<dbReference type="AlphaFoldDB" id="C3YC42"/>
<dbReference type="InterPro" id="IPR035897">
    <property type="entry name" value="Toll_tir_struct_dom_sf"/>
</dbReference>
<dbReference type="PANTHER" id="PTHR10454:SF248">
    <property type="entry name" value="CASPASE-8-LIKE"/>
    <property type="match status" value="1"/>
</dbReference>
<dbReference type="GO" id="GO:0004197">
    <property type="term" value="F:cysteine-type endopeptidase activity"/>
    <property type="evidence" value="ECO:0007669"/>
    <property type="project" value="InterPro"/>
</dbReference>
<dbReference type="Pfam" id="PF13676">
    <property type="entry name" value="TIR_2"/>
    <property type="match status" value="1"/>
</dbReference>
<dbReference type="PANTHER" id="PTHR10454">
    <property type="entry name" value="CASPASE"/>
    <property type="match status" value="1"/>
</dbReference>
<gene>
    <name evidence="2" type="ORF">BRAFLDRAFT_92083</name>
</gene>
<evidence type="ECO:0000259" key="1">
    <source>
        <dbReference type="PROSITE" id="PS50104"/>
    </source>
</evidence>
<dbReference type="Gene3D" id="3.40.50.2000">
    <property type="entry name" value="Glycogen Phosphorylase B"/>
    <property type="match status" value="1"/>
</dbReference>
<dbReference type="SMART" id="SM00255">
    <property type="entry name" value="TIR"/>
    <property type="match status" value="1"/>
</dbReference>
<dbReference type="Pfam" id="PF20706">
    <property type="entry name" value="GT4-conflict"/>
    <property type="match status" value="1"/>
</dbReference>
<dbReference type="PROSITE" id="PS50104">
    <property type="entry name" value="TIR"/>
    <property type="match status" value="1"/>
</dbReference>